<sequence length="881" mass="101120">MHLRSAACLPAPQIWLRLSEHHLFEGETTLKQKFVIFRSKFSLSHRPKATMTPGSPTEPPQVELYGAFTGQYRYIEFKYLYFQIQQHINKDVILSFRYEQLKTPELRVSLIKPLVTKIVELSNTQSLIAAFSNQLATTPGLVAFETPQFGPVGYGTHISADQSPGRISPCVIYVLLLLKYEYMIQSENHLIMYDLLTTKATICEFLAIRMLREYSSTERINLLFINPMAHHLQHTQLKNTKHLDNFNTLELSILSKSKKFLVQPVIVGILDRIYNGELIMKEKKTRNTHSLVSKPESSKLMSRHNEESYLTAKSWLRPDLESGDSDTRALTDPGSVNYDNNIVNYRFNQITIKKVIVRSNIVPKYQSLVINLKYGFLTLLFLVLVFKHKYNHSPAYLGSSPAFSIVFWIVALSFNFDVIVKSLQIEFKFLKKIIWTYIDILIVVLIDISFVMRLLLEVGKIEGQTYYNCFSLISILLFPRMLSVFNNYEFFNMIIVSLKKMTWNVIAMSCLFTSLIFGFFLCFISLTIDMSTYDVAFAMVKLFFGFTPAVWDNWESYDNLGRGLQLAYLSLIQFVFATILAIVLSNVFAKVSETNKEEFEYLKTTNLIIYLKWASFRQPGSEENGLTIAFDYIVKLSKFPIILVIYFYEILIKENKKLLQKQRKDLKHFTFLSHEHDLFGDHNMILLSQLAEEDEIASLRLTSRRGSQVDPRVASDGARTHRFATDPNFNAHAATLQRNLVSKRLIPQQSQGTMAGFRSGLLDLMFIDDFLGKRYGNGKLRNTSELRNKRVKSGTGAENKVEKLNEQLISKMKELQDMIEQLVSARSAVEPSQQNDYAVRAYVRKNSTLDSIAISGADNDKDESCESSENSDCEISDIDGH</sequence>
<feature type="domain" description="YVC1 N-terminal linker helical" evidence="4">
    <location>
        <begin position="165"/>
        <end position="288"/>
    </location>
</feature>
<evidence type="ECO:0000259" key="4">
    <source>
        <dbReference type="Pfam" id="PF23190"/>
    </source>
</evidence>
<feature type="domain" description="Calcium channel YVC1-like C-terminal transmembrane" evidence="5">
    <location>
        <begin position="403"/>
        <end position="613"/>
    </location>
</feature>
<keyword evidence="3" id="KW-1133">Transmembrane helix</keyword>
<dbReference type="PANTHER" id="PTHR35859">
    <property type="entry name" value="NONSELECTIVE CATION CHANNEL PROTEIN"/>
    <property type="match status" value="1"/>
</dbReference>
<protein>
    <recommendedName>
        <fullName evidence="8">Ion transport domain-containing protein</fullName>
    </recommendedName>
</protein>
<gene>
    <name evidence="6" type="ORF">METSCH_A13350</name>
</gene>
<evidence type="ECO:0000313" key="6">
    <source>
        <dbReference type="EMBL" id="QBM86689.1"/>
    </source>
</evidence>
<dbReference type="Pfam" id="PF23317">
    <property type="entry name" value="YVC1_C"/>
    <property type="match status" value="1"/>
</dbReference>
<keyword evidence="3" id="KW-0472">Membrane</keyword>
<feature type="transmembrane region" description="Helical" evidence="3">
    <location>
        <begin position="566"/>
        <end position="589"/>
    </location>
</feature>
<feature type="transmembrane region" description="Helical" evidence="3">
    <location>
        <begin position="434"/>
        <end position="456"/>
    </location>
</feature>
<feature type="coiled-coil region" evidence="1">
    <location>
        <begin position="798"/>
        <end position="825"/>
    </location>
</feature>
<feature type="compositionally biased region" description="Acidic residues" evidence="2">
    <location>
        <begin position="865"/>
        <end position="881"/>
    </location>
</feature>
<keyword evidence="7" id="KW-1185">Reference proteome</keyword>
<dbReference type="AlphaFoldDB" id="A0A4P6XJ60"/>
<feature type="transmembrane region" description="Helical" evidence="3">
    <location>
        <begin position="465"/>
        <end position="485"/>
    </location>
</feature>
<dbReference type="InterPro" id="IPR056337">
    <property type="entry name" value="LHD_YVC1"/>
</dbReference>
<feature type="transmembrane region" description="Helical" evidence="3">
    <location>
        <begin position="368"/>
        <end position="386"/>
    </location>
</feature>
<feature type="region of interest" description="Disordered" evidence="2">
    <location>
        <begin position="854"/>
        <end position="881"/>
    </location>
</feature>
<keyword evidence="3" id="KW-0812">Transmembrane</keyword>
<evidence type="ECO:0008006" key="8">
    <source>
        <dbReference type="Google" id="ProtNLM"/>
    </source>
</evidence>
<feature type="transmembrane region" description="Helical" evidence="3">
    <location>
        <begin position="505"/>
        <end position="528"/>
    </location>
</feature>
<reference evidence="7" key="1">
    <citation type="submission" date="2019-03" db="EMBL/GenBank/DDBJ databases">
        <title>Snf2 controls pulcherriminic acid biosynthesis and connects pigmentation and antifungal activity of the yeast Metschnikowia pulcherrima.</title>
        <authorList>
            <person name="Gore-Lloyd D."/>
            <person name="Sumann I."/>
            <person name="Brachmann A.O."/>
            <person name="Schneeberger K."/>
            <person name="Ortiz-Merino R.A."/>
            <person name="Moreno-Beltran M."/>
            <person name="Schlaefli M."/>
            <person name="Kirner P."/>
            <person name="Santos Kron A."/>
            <person name="Wolfe K.H."/>
            <person name="Piel J."/>
            <person name="Ahrens C.H."/>
            <person name="Henk D."/>
            <person name="Freimoser F.M."/>
        </authorList>
    </citation>
    <scope>NUCLEOTIDE SEQUENCE [LARGE SCALE GENOMIC DNA]</scope>
    <source>
        <strain evidence="7">APC 1.2</strain>
    </source>
</reference>
<accession>A0A4P6XJ60</accession>
<evidence type="ECO:0000313" key="7">
    <source>
        <dbReference type="Proteomes" id="UP000292447"/>
    </source>
</evidence>
<dbReference type="STRING" id="2163413.A0A4P6XJ60"/>
<dbReference type="PANTHER" id="PTHR35859:SF4">
    <property type="entry name" value="MEMBRANE CHANNEL PROTEIN, PUTATIVE (AFU_ORTHOLOGUE AFUA_6G11300)-RELATED"/>
    <property type="match status" value="1"/>
</dbReference>
<evidence type="ECO:0000259" key="5">
    <source>
        <dbReference type="Pfam" id="PF23317"/>
    </source>
</evidence>
<dbReference type="InterPro" id="IPR056336">
    <property type="entry name" value="YVC1_C"/>
</dbReference>
<organism evidence="6 7">
    <name type="scientific">Metschnikowia aff. pulcherrima</name>
    <dbReference type="NCBI Taxonomy" id="2163413"/>
    <lineage>
        <taxon>Eukaryota</taxon>
        <taxon>Fungi</taxon>
        <taxon>Dikarya</taxon>
        <taxon>Ascomycota</taxon>
        <taxon>Saccharomycotina</taxon>
        <taxon>Pichiomycetes</taxon>
        <taxon>Metschnikowiaceae</taxon>
        <taxon>Metschnikowia</taxon>
    </lineage>
</organism>
<evidence type="ECO:0000256" key="3">
    <source>
        <dbReference type="SAM" id="Phobius"/>
    </source>
</evidence>
<keyword evidence="1" id="KW-0175">Coiled coil</keyword>
<dbReference type="Proteomes" id="UP000292447">
    <property type="component" value="Chromosome I"/>
</dbReference>
<dbReference type="InterPro" id="IPR052971">
    <property type="entry name" value="TRP_calcium_channel"/>
</dbReference>
<name>A0A4P6XJ60_9ASCO</name>
<feature type="transmembrane region" description="Helical" evidence="3">
    <location>
        <begin position="395"/>
        <end position="414"/>
    </location>
</feature>
<evidence type="ECO:0000256" key="2">
    <source>
        <dbReference type="SAM" id="MobiDB-lite"/>
    </source>
</evidence>
<proteinExistence type="predicted"/>
<evidence type="ECO:0000256" key="1">
    <source>
        <dbReference type="SAM" id="Coils"/>
    </source>
</evidence>
<dbReference type="EMBL" id="CP034456">
    <property type="protein sequence ID" value="QBM86689.1"/>
    <property type="molecule type" value="Genomic_DNA"/>
</dbReference>
<dbReference type="Pfam" id="PF23190">
    <property type="entry name" value="LHD_TRPY1"/>
    <property type="match status" value="1"/>
</dbReference>